<dbReference type="NCBIfam" id="NF004396">
    <property type="entry name" value="PRK05753.1"/>
    <property type="match status" value="1"/>
</dbReference>
<dbReference type="RefSeq" id="WP_161025660.1">
    <property type="nucleotide sequence ID" value="NZ_WWCJ01000007.1"/>
</dbReference>
<dbReference type="InterPro" id="IPR023459">
    <property type="entry name" value="Tscrpt_elong_fac_GreA/B_fam"/>
</dbReference>
<accession>A0A6N9HHV0</accession>
<gene>
    <name evidence="3" type="ORF">GTP41_11150</name>
</gene>
<keyword evidence="4" id="KW-1185">Reference proteome</keyword>
<dbReference type="InterPro" id="IPR036953">
    <property type="entry name" value="GreA/GreB_C_sf"/>
</dbReference>
<dbReference type="GO" id="GO:0003677">
    <property type="term" value="F:DNA binding"/>
    <property type="evidence" value="ECO:0007669"/>
    <property type="project" value="InterPro"/>
</dbReference>
<dbReference type="InterPro" id="IPR029462">
    <property type="entry name" value="Rnk_N"/>
</dbReference>
<dbReference type="PANTHER" id="PTHR30437:SF5">
    <property type="entry name" value="REGULATOR OF NUCLEOSIDE DIPHOSPHATE KINASE"/>
    <property type="match status" value="1"/>
</dbReference>
<feature type="domain" description="Regulator of nucleoside diphosphate kinase N-terminal" evidence="2">
    <location>
        <begin position="3"/>
        <end position="41"/>
    </location>
</feature>
<dbReference type="PANTHER" id="PTHR30437">
    <property type="entry name" value="TRANSCRIPTION ELONGATION FACTOR GREA"/>
    <property type="match status" value="1"/>
</dbReference>
<comment type="caution">
    <text evidence="3">The sequence shown here is derived from an EMBL/GenBank/DDBJ whole genome shotgun (WGS) entry which is preliminary data.</text>
</comment>
<feature type="domain" description="Transcription elongation factor GreA/GreB C-terminal" evidence="1">
    <location>
        <begin position="48"/>
        <end position="122"/>
    </location>
</feature>
<dbReference type="Pfam" id="PF01272">
    <property type="entry name" value="GreA_GreB"/>
    <property type="match status" value="1"/>
</dbReference>
<organism evidence="3 4">
    <name type="scientific">Pseudoduganella guangdongensis</name>
    <dbReference type="NCBI Taxonomy" id="2692179"/>
    <lineage>
        <taxon>Bacteria</taxon>
        <taxon>Pseudomonadati</taxon>
        <taxon>Pseudomonadota</taxon>
        <taxon>Betaproteobacteria</taxon>
        <taxon>Burkholderiales</taxon>
        <taxon>Oxalobacteraceae</taxon>
        <taxon>Telluria group</taxon>
        <taxon>Pseudoduganella</taxon>
    </lineage>
</organism>
<proteinExistence type="predicted"/>
<dbReference type="InterPro" id="IPR001437">
    <property type="entry name" value="Tscrpt_elong_fac_GreA/B_C"/>
</dbReference>
<evidence type="ECO:0000313" key="3">
    <source>
        <dbReference type="EMBL" id="MYN02653.1"/>
    </source>
</evidence>
<evidence type="ECO:0000313" key="4">
    <source>
        <dbReference type="Proteomes" id="UP000448575"/>
    </source>
</evidence>
<dbReference type="PROSITE" id="PS00830">
    <property type="entry name" value="GREAB_2"/>
    <property type="match status" value="1"/>
</dbReference>
<protein>
    <submittedName>
        <fullName evidence="3">Nucleoside diphosphate kinase regulator</fullName>
    </submittedName>
</protein>
<dbReference type="GO" id="GO:0032784">
    <property type="term" value="P:regulation of DNA-templated transcription elongation"/>
    <property type="evidence" value="ECO:0007669"/>
    <property type="project" value="InterPro"/>
</dbReference>
<dbReference type="EMBL" id="WWCJ01000007">
    <property type="protein sequence ID" value="MYN02653.1"/>
    <property type="molecule type" value="Genomic_DNA"/>
</dbReference>
<keyword evidence="3" id="KW-0418">Kinase</keyword>
<dbReference type="Gene3D" id="3.10.50.30">
    <property type="entry name" value="Transcription elongation factor, GreA/GreB, C-terminal domain"/>
    <property type="match status" value="1"/>
</dbReference>
<dbReference type="Gene3D" id="1.10.286.20">
    <property type="match status" value="1"/>
</dbReference>
<dbReference type="FunFam" id="3.10.50.30:FF:000002">
    <property type="entry name" value="Regulator of nucleoside diphosphate kinase"/>
    <property type="match status" value="1"/>
</dbReference>
<dbReference type="GO" id="GO:0006354">
    <property type="term" value="P:DNA-templated transcription elongation"/>
    <property type="evidence" value="ECO:0007669"/>
    <property type="project" value="TreeGrafter"/>
</dbReference>
<sequence length="133" mass="14327">MQPNIIVSSLDLERLEALADALPPGHSAASALLDELARADVRAPQDMPPQVVTMNSTVRFALEGAEERCLTLAYPKDMGQVADAISILSPVGTALLGLSAGDCIDWPRPDGQLAQVRLLEVLYQPERAGDYFR</sequence>
<evidence type="ECO:0000259" key="2">
    <source>
        <dbReference type="Pfam" id="PF14760"/>
    </source>
</evidence>
<dbReference type="InterPro" id="IPR018151">
    <property type="entry name" value="TF_GreA/GreB_CS"/>
</dbReference>
<name>A0A6N9HHV0_9BURK</name>
<dbReference type="SUPFAM" id="SSF54534">
    <property type="entry name" value="FKBP-like"/>
    <property type="match status" value="1"/>
</dbReference>
<evidence type="ECO:0000259" key="1">
    <source>
        <dbReference type="Pfam" id="PF01272"/>
    </source>
</evidence>
<reference evidence="3 4" key="1">
    <citation type="submission" date="2019-12" db="EMBL/GenBank/DDBJ databases">
        <title>Novel species isolated from a subtropical stream in China.</title>
        <authorList>
            <person name="Lu H."/>
        </authorList>
    </citation>
    <scope>NUCLEOTIDE SEQUENCE [LARGE SCALE GENOMIC DNA]</scope>
    <source>
        <strain evidence="3 4">DS3</strain>
    </source>
</reference>
<keyword evidence="3" id="KW-0808">Transferase</keyword>
<dbReference type="GO" id="GO:0016301">
    <property type="term" value="F:kinase activity"/>
    <property type="evidence" value="ECO:0007669"/>
    <property type="project" value="UniProtKB-KW"/>
</dbReference>
<dbReference type="GO" id="GO:0070063">
    <property type="term" value="F:RNA polymerase binding"/>
    <property type="evidence" value="ECO:0007669"/>
    <property type="project" value="InterPro"/>
</dbReference>
<dbReference type="Pfam" id="PF14760">
    <property type="entry name" value="Rnk_N"/>
    <property type="match status" value="1"/>
</dbReference>
<dbReference type="Proteomes" id="UP000448575">
    <property type="component" value="Unassembled WGS sequence"/>
</dbReference>
<dbReference type="AlphaFoldDB" id="A0A6N9HHV0"/>